<comment type="caution">
    <text evidence="2">The sequence shown here is derived from an EMBL/GenBank/DDBJ whole genome shotgun (WGS) entry which is preliminary data.</text>
</comment>
<dbReference type="AlphaFoldDB" id="A0A533I133"/>
<organism evidence="2 3">
    <name type="scientific">Paracoccus denitrificans</name>
    <dbReference type="NCBI Taxonomy" id="266"/>
    <lineage>
        <taxon>Bacteria</taxon>
        <taxon>Pseudomonadati</taxon>
        <taxon>Pseudomonadota</taxon>
        <taxon>Alphaproteobacteria</taxon>
        <taxon>Rhodobacterales</taxon>
        <taxon>Paracoccaceae</taxon>
        <taxon>Paracoccus</taxon>
    </lineage>
</organism>
<evidence type="ECO:0000313" key="3">
    <source>
        <dbReference type="Proteomes" id="UP000315344"/>
    </source>
</evidence>
<accession>A0A533I133</accession>
<sequence length="175" mass="19581">MGTPTEAKTKAGTSRKKESTMLDTDKQTYICRKCRHKFDGLHQPRQCPGCCHTGGTREFPTVETDLIAEQNDAFRKGMVKGLPRDMRGRIVITPGIRAMGRDFETAAYVSVSKDTVFSEANDPWGARDFGTVIVNGTKVWWKIDLYNNDFNAGSEAPCDLAQTRRLVTILLPSEY</sequence>
<proteinExistence type="predicted"/>
<dbReference type="EMBL" id="VAFL01000013">
    <property type="protein sequence ID" value="TKW65406.1"/>
    <property type="molecule type" value="Genomic_DNA"/>
</dbReference>
<dbReference type="Proteomes" id="UP000315344">
    <property type="component" value="Unassembled WGS sequence"/>
</dbReference>
<dbReference type="Pfam" id="PF12599">
    <property type="entry name" value="DUF3768"/>
    <property type="match status" value="1"/>
</dbReference>
<gene>
    <name evidence="2" type="ORF">DI616_14625</name>
</gene>
<protein>
    <submittedName>
        <fullName evidence="2">DUF3768 domain-containing protein</fullName>
    </submittedName>
</protein>
<dbReference type="InterPro" id="IPR022243">
    <property type="entry name" value="DUF3768"/>
</dbReference>
<name>A0A533I133_PARDE</name>
<feature type="region of interest" description="Disordered" evidence="1">
    <location>
        <begin position="1"/>
        <end position="20"/>
    </location>
</feature>
<evidence type="ECO:0000313" key="2">
    <source>
        <dbReference type="EMBL" id="TKW65406.1"/>
    </source>
</evidence>
<evidence type="ECO:0000256" key="1">
    <source>
        <dbReference type="SAM" id="MobiDB-lite"/>
    </source>
</evidence>
<reference evidence="2 3" key="1">
    <citation type="journal article" date="2017" name="Nat. Commun.">
        <title>In situ click chemistry generation of cyclooxygenase-2 inhibitors.</title>
        <authorList>
            <person name="Bhardwaj A."/>
            <person name="Kaur J."/>
            <person name="Wuest M."/>
            <person name="Wuest F."/>
        </authorList>
    </citation>
    <scope>NUCLEOTIDE SEQUENCE [LARGE SCALE GENOMIC DNA]</scope>
    <source>
        <strain evidence="2">S2_012_000_R3_94</strain>
    </source>
</reference>